<keyword evidence="4 5" id="KW-0472">Membrane</keyword>
<comment type="subcellular location">
    <subcellularLocation>
        <location evidence="1">Membrane</location>
        <topology evidence="1">Multi-pass membrane protein</topology>
    </subcellularLocation>
</comment>
<evidence type="ECO:0000256" key="1">
    <source>
        <dbReference type="ARBA" id="ARBA00004141"/>
    </source>
</evidence>
<name>A0A3M8T584_9GAMM</name>
<proteinExistence type="predicted"/>
<evidence type="ECO:0000256" key="4">
    <source>
        <dbReference type="ARBA" id="ARBA00023136"/>
    </source>
</evidence>
<evidence type="ECO:0000313" key="7">
    <source>
        <dbReference type="Proteomes" id="UP000267049"/>
    </source>
</evidence>
<feature type="transmembrane region" description="Helical" evidence="5">
    <location>
        <begin position="61"/>
        <end position="82"/>
    </location>
</feature>
<comment type="caution">
    <text evidence="6">The sequence shown here is derived from an EMBL/GenBank/DDBJ whole genome shotgun (WGS) entry which is preliminary data.</text>
</comment>
<keyword evidence="2 5" id="KW-0812">Transmembrane</keyword>
<sequence length="121" mass="13182">MNDINQAPAGEAGSEDRTIAMLTHLSGILFGFIVPLIIWLINKDKPEKAYLIDQSKEALNFNITLLLVYVALFVLTVVTLGLASPLTLLVWLGSIVLFIIAGLKANGGATYRYPVALRLIK</sequence>
<protein>
    <submittedName>
        <fullName evidence="6">DUF4870 domain-containing protein</fullName>
    </submittedName>
</protein>
<dbReference type="OrthoDB" id="9808930at2"/>
<evidence type="ECO:0000256" key="3">
    <source>
        <dbReference type="ARBA" id="ARBA00022989"/>
    </source>
</evidence>
<evidence type="ECO:0000313" key="6">
    <source>
        <dbReference type="EMBL" id="RNF86360.1"/>
    </source>
</evidence>
<dbReference type="Proteomes" id="UP000267049">
    <property type="component" value="Unassembled WGS sequence"/>
</dbReference>
<dbReference type="RefSeq" id="WP_123086476.1">
    <property type="nucleotide sequence ID" value="NZ_RIBS01000001.1"/>
</dbReference>
<dbReference type="Pfam" id="PF09685">
    <property type="entry name" value="MamF_MmsF"/>
    <property type="match status" value="1"/>
</dbReference>
<feature type="transmembrane region" description="Helical" evidence="5">
    <location>
        <begin position="88"/>
        <end position="111"/>
    </location>
</feature>
<gene>
    <name evidence="6" type="ORF">EER27_02780</name>
</gene>
<feature type="transmembrane region" description="Helical" evidence="5">
    <location>
        <begin position="20"/>
        <end position="41"/>
    </location>
</feature>
<dbReference type="EMBL" id="RIBS01000001">
    <property type="protein sequence ID" value="RNF86360.1"/>
    <property type="molecule type" value="Genomic_DNA"/>
</dbReference>
<dbReference type="AlphaFoldDB" id="A0A3M8T584"/>
<dbReference type="InterPro" id="IPR019109">
    <property type="entry name" value="MamF_MmsF"/>
</dbReference>
<keyword evidence="7" id="KW-1185">Reference proteome</keyword>
<organism evidence="6 7">
    <name type="scientific">Montanilutibacter psychrotolerans</name>
    <dbReference type="NCBI Taxonomy" id="1327343"/>
    <lineage>
        <taxon>Bacteria</taxon>
        <taxon>Pseudomonadati</taxon>
        <taxon>Pseudomonadota</taxon>
        <taxon>Gammaproteobacteria</taxon>
        <taxon>Lysobacterales</taxon>
        <taxon>Lysobacteraceae</taxon>
        <taxon>Montanilutibacter</taxon>
    </lineage>
</organism>
<keyword evidence="3 5" id="KW-1133">Transmembrane helix</keyword>
<evidence type="ECO:0000256" key="5">
    <source>
        <dbReference type="SAM" id="Phobius"/>
    </source>
</evidence>
<accession>A0A3M8T584</accession>
<evidence type="ECO:0000256" key="2">
    <source>
        <dbReference type="ARBA" id="ARBA00022692"/>
    </source>
</evidence>
<reference evidence="6 7" key="1">
    <citation type="submission" date="2018-11" db="EMBL/GenBank/DDBJ databases">
        <title>Lysobacter cryohumiis sp. nov., isolated from soil in the Tianshan Mountains, Xinjiang, China.</title>
        <authorList>
            <person name="Luo Y."/>
            <person name="Sheng H."/>
        </authorList>
    </citation>
    <scope>NUCLEOTIDE SEQUENCE [LARGE SCALE GENOMIC DNA]</scope>
    <source>
        <strain evidence="6 7">ZS60</strain>
    </source>
</reference>